<comment type="caution">
    <text evidence="1">The sequence shown here is derived from an EMBL/GenBank/DDBJ whole genome shotgun (WGS) entry which is preliminary data.</text>
</comment>
<dbReference type="InterPro" id="IPR052055">
    <property type="entry name" value="Hepadnavirus_pol/RT"/>
</dbReference>
<dbReference type="Gene3D" id="3.30.70.270">
    <property type="match status" value="1"/>
</dbReference>
<accession>A0A5J4UJT4</accession>
<reference evidence="1 2" key="1">
    <citation type="submission" date="2019-03" db="EMBL/GenBank/DDBJ databases">
        <title>Single cell metagenomics reveals metabolic interactions within the superorganism composed of flagellate Streblomastix strix and complex community of Bacteroidetes bacteria on its surface.</title>
        <authorList>
            <person name="Treitli S.C."/>
            <person name="Kolisko M."/>
            <person name="Husnik F."/>
            <person name="Keeling P."/>
            <person name="Hampl V."/>
        </authorList>
    </citation>
    <scope>NUCLEOTIDE SEQUENCE [LARGE SCALE GENOMIC DNA]</scope>
    <source>
        <strain evidence="1">ST1C</strain>
    </source>
</reference>
<protein>
    <recommendedName>
        <fullName evidence="3">Reverse transcriptase domain-containing protein</fullName>
    </recommendedName>
</protein>
<sequence length="263" mass="30652">MVEPYIPDKETQWNMEKDSGCEQVEQGNREITLQNAKTRRSPITSQLNGLCNIPRSQISISPLQSISKLKTILSIQLQQQQQQCKQSNAFWTKHSPTFFADAIESILRQIRIHSQVKILNQCDDKLLILQDKQIFNTQTIEMMKTLKQLGWIISTEKCESEPNQIIFLGQIWNLKEMNIRMSEQRKLKMKRALNFWYGAIQKNKCVKKRQLAALKGRLNFLRLQIKEASVYPVELDNVKTQALKTKSWDEMMIVNNGVITELK</sequence>
<evidence type="ECO:0000313" key="1">
    <source>
        <dbReference type="EMBL" id="KAA6370341.1"/>
    </source>
</evidence>
<evidence type="ECO:0008006" key="3">
    <source>
        <dbReference type="Google" id="ProtNLM"/>
    </source>
</evidence>
<dbReference type="PANTHER" id="PTHR33050:SF7">
    <property type="entry name" value="RIBONUCLEASE H"/>
    <property type="match status" value="1"/>
</dbReference>
<dbReference type="EMBL" id="SNRW01015484">
    <property type="protein sequence ID" value="KAA6370341.1"/>
    <property type="molecule type" value="Genomic_DNA"/>
</dbReference>
<name>A0A5J4UJT4_9EUKA</name>
<dbReference type="PANTHER" id="PTHR33050">
    <property type="entry name" value="REVERSE TRANSCRIPTASE DOMAIN-CONTAINING PROTEIN"/>
    <property type="match status" value="1"/>
</dbReference>
<gene>
    <name evidence="1" type="ORF">EZS28_034134</name>
</gene>
<dbReference type="Proteomes" id="UP000324800">
    <property type="component" value="Unassembled WGS sequence"/>
</dbReference>
<dbReference type="SUPFAM" id="SSF56672">
    <property type="entry name" value="DNA/RNA polymerases"/>
    <property type="match status" value="1"/>
</dbReference>
<evidence type="ECO:0000313" key="2">
    <source>
        <dbReference type="Proteomes" id="UP000324800"/>
    </source>
</evidence>
<dbReference type="InterPro" id="IPR043502">
    <property type="entry name" value="DNA/RNA_pol_sf"/>
</dbReference>
<proteinExistence type="predicted"/>
<organism evidence="1 2">
    <name type="scientific">Streblomastix strix</name>
    <dbReference type="NCBI Taxonomy" id="222440"/>
    <lineage>
        <taxon>Eukaryota</taxon>
        <taxon>Metamonada</taxon>
        <taxon>Preaxostyla</taxon>
        <taxon>Oxymonadida</taxon>
        <taxon>Streblomastigidae</taxon>
        <taxon>Streblomastix</taxon>
    </lineage>
</organism>
<dbReference type="AlphaFoldDB" id="A0A5J4UJT4"/>
<dbReference type="InterPro" id="IPR043128">
    <property type="entry name" value="Rev_trsase/Diguanyl_cyclase"/>
</dbReference>